<dbReference type="InterPro" id="IPR010541">
    <property type="entry name" value="Prp3_C"/>
</dbReference>
<dbReference type="CDD" id="cd24163">
    <property type="entry name" value="RWDD2_C"/>
    <property type="match status" value="1"/>
</dbReference>
<dbReference type="PANTHER" id="PTHR15955">
    <property type="entry name" value="RWD DOMAIN CONTAINING PROTEIN 2"/>
    <property type="match status" value="1"/>
</dbReference>
<accession>A0A9W8E5T1</accession>
<comment type="caution">
    <text evidence="2">The sequence shown here is derived from an EMBL/GenBank/DDBJ whole genome shotgun (WGS) entry which is preliminary data.</text>
</comment>
<dbReference type="PROSITE" id="PS50908">
    <property type="entry name" value="RWD"/>
    <property type="match status" value="1"/>
</dbReference>
<protein>
    <recommendedName>
        <fullName evidence="1">RWD domain-containing protein</fullName>
    </recommendedName>
</protein>
<dbReference type="Pfam" id="PF06544">
    <property type="entry name" value="Prp3_C"/>
    <property type="match status" value="1"/>
</dbReference>
<evidence type="ECO:0000313" key="2">
    <source>
        <dbReference type="EMBL" id="KAJ1958905.1"/>
    </source>
</evidence>
<evidence type="ECO:0000259" key="1">
    <source>
        <dbReference type="PROSITE" id="PS50908"/>
    </source>
</evidence>
<dbReference type="SUPFAM" id="SSF54495">
    <property type="entry name" value="UBC-like"/>
    <property type="match status" value="1"/>
</dbReference>
<gene>
    <name evidence="2" type="ORF">IWQ62_004829</name>
</gene>
<keyword evidence="3" id="KW-1185">Reference proteome</keyword>
<dbReference type="Gene3D" id="3.10.110.10">
    <property type="entry name" value="Ubiquitin Conjugating Enzyme"/>
    <property type="match status" value="1"/>
</dbReference>
<dbReference type="EMBL" id="JANBPY010001736">
    <property type="protein sequence ID" value="KAJ1958905.1"/>
    <property type="molecule type" value="Genomic_DNA"/>
</dbReference>
<dbReference type="InterPro" id="IPR017359">
    <property type="entry name" value="Phi-like"/>
</dbReference>
<evidence type="ECO:0000313" key="3">
    <source>
        <dbReference type="Proteomes" id="UP001150925"/>
    </source>
</evidence>
<proteinExistence type="predicted"/>
<feature type="domain" description="RWD" evidence="1">
    <location>
        <begin position="38"/>
        <end position="143"/>
    </location>
</feature>
<dbReference type="InterPro" id="IPR059181">
    <property type="entry name" value="RWDD2A-B_C"/>
</dbReference>
<dbReference type="InterPro" id="IPR006575">
    <property type="entry name" value="RWD_dom"/>
</dbReference>
<sequence length="301" mass="34559">MEDSNLTADRMCELALLRTMYNGNEWIWVHSDPDIINDWQEAVNQVMENPEAAALVEHSNHQFRFRLNLTEIGLSRQPPVYLEIYVPTQYPRTYPQVQVEGIPWTREEHREFSQFVDEQCEKYKGQTCLVALIEDVTEWLTARIDKYNDMAVSGEKPKEPPTPSNAPVRTLTCVVLWMHHLLSTTKRKQICQWALDLDLFGISKPGYPGVLIAEGPTDAINEYVRRLKALRWQALVVRWEDTVPVPPEYTNMEDAYRIAPVLGQRGVREVESMSQASELMARAGLKHAFLTALKISKSCGD</sequence>
<dbReference type="InterPro" id="IPR016135">
    <property type="entry name" value="UBQ-conjugating_enzyme/RWD"/>
</dbReference>
<reference evidence="2" key="1">
    <citation type="submission" date="2022-07" db="EMBL/GenBank/DDBJ databases">
        <title>Phylogenomic reconstructions and comparative analyses of Kickxellomycotina fungi.</title>
        <authorList>
            <person name="Reynolds N.K."/>
            <person name="Stajich J.E."/>
            <person name="Barry K."/>
            <person name="Grigoriev I.V."/>
            <person name="Crous P."/>
            <person name="Smith M.E."/>
        </authorList>
    </citation>
    <scope>NUCLEOTIDE SEQUENCE</scope>
    <source>
        <strain evidence="2">RSA 1196</strain>
    </source>
</reference>
<organism evidence="2 3">
    <name type="scientific">Dispira parvispora</name>
    <dbReference type="NCBI Taxonomy" id="1520584"/>
    <lineage>
        <taxon>Eukaryota</taxon>
        <taxon>Fungi</taxon>
        <taxon>Fungi incertae sedis</taxon>
        <taxon>Zoopagomycota</taxon>
        <taxon>Kickxellomycotina</taxon>
        <taxon>Dimargaritomycetes</taxon>
        <taxon>Dimargaritales</taxon>
        <taxon>Dimargaritaceae</taxon>
        <taxon>Dispira</taxon>
    </lineage>
</organism>
<dbReference type="Pfam" id="PF05773">
    <property type="entry name" value="RWD"/>
    <property type="match status" value="1"/>
</dbReference>
<name>A0A9W8E5T1_9FUNG</name>
<dbReference type="AlphaFoldDB" id="A0A9W8E5T1"/>
<dbReference type="PANTHER" id="PTHR15955:SF8">
    <property type="entry name" value="RWD DOMAIN-CONTAINING PROTEIN 2B-RELATED"/>
    <property type="match status" value="1"/>
</dbReference>
<dbReference type="Proteomes" id="UP001150925">
    <property type="component" value="Unassembled WGS sequence"/>
</dbReference>
<dbReference type="OrthoDB" id="432412at2759"/>